<feature type="transmembrane region" description="Helical" evidence="1">
    <location>
        <begin position="36"/>
        <end position="59"/>
    </location>
</feature>
<sequence length="67" mass="6989">MANSSPSRTRALLQIVAVSALPFAFVFWLIGEAAGFQVALGGVLIFAVIVGAVIGFSVLRRKGRSSP</sequence>
<keyword evidence="1" id="KW-0472">Membrane</keyword>
<keyword evidence="1" id="KW-1133">Transmembrane helix</keyword>
<dbReference type="STRING" id="314260.PB2503_01872"/>
<keyword evidence="3" id="KW-1185">Reference proteome</keyword>
<dbReference type="HOGENOM" id="CLU_2808494_0_0_5"/>
<reference evidence="3" key="1">
    <citation type="submission" date="2010-08" db="EMBL/GenBank/DDBJ databases">
        <title>Genome sequence of Parvularcula bermudensis HTCC2503.</title>
        <authorList>
            <person name="Kang D.-M."/>
            <person name="Oh H.-M."/>
            <person name="Cho J.-C."/>
        </authorList>
    </citation>
    <scope>NUCLEOTIDE SEQUENCE [LARGE SCALE GENOMIC DNA]</scope>
    <source>
        <strain evidence="3">ATCC BAA-594 / HTCC2503 / KCTC 12087</strain>
    </source>
</reference>
<feature type="transmembrane region" description="Helical" evidence="1">
    <location>
        <begin position="12"/>
        <end position="30"/>
    </location>
</feature>
<reference evidence="2 3" key="2">
    <citation type="journal article" date="2011" name="J. Bacteriol.">
        <title>Complete genome sequence of strain HTCC2503T of Parvularcula bermudensis, the type species of the order "Parvularculales" in the class Alphaproteobacteria.</title>
        <authorList>
            <person name="Oh H.M."/>
            <person name="Kang I."/>
            <person name="Vergin K.L."/>
            <person name="Kang D."/>
            <person name="Rhee K.H."/>
            <person name="Giovannoni S.J."/>
            <person name="Cho J.C."/>
        </authorList>
    </citation>
    <scope>NUCLEOTIDE SEQUENCE [LARGE SCALE GENOMIC DNA]</scope>
    <source>
        <strain evidence="3">ATCC BAA-594 / HTCC2503 / KCTC 12087</strain>
    </source>
</reference>
<keyword evidence="1" id="KW-0812">Transmembrane</keyword>
<name>E0TBW0_PARBH</name>
<dbReference type="EMBL" id="CP002156">
    <property type="protein sequence ID" value="ADM08453.1"/>
    <property type="molecule type" value="Genomic_DNA"/>
</dbReference>
<dbReference type="RefSeq" id="WP_013299427.1">
    <property type="nucleotide sequence ID" value="NC_014414.1"/>
</dbReference>
<gene>
    <name evidence="2" type="ordered locus">PB2503_01872</name>
</gene>
<protein>
    <submittedName>
        <fullName evidence="2">ATP synthase subunit E</fullName>
    </submittedName>
</protein>
<dbReference type="KEGG" id="pbr:PB2503_01872"/>
<evidence type="ECO:0000313" key="2">
    <source>
        <dbReference type="EMBL" id="ADM08453.1"/>
    </source>
</evidence>
<evidence type="ECO:0000313" key="3">
    <source>
        <dbReference type="Proteomes" id="UP000001302"/>
    </source>
</evidence>
<organism evidence="2 3">
    <name type="scientific">Parvularcula bermudensis (strain ATCC BAA-594 / HTCC2503 / KCTC 12087)</name>
    <dbReference type="NCBI Taxonomy" id="314260"/>
    <lineage>
        <taxon>Bacteria</taxon>
        <taxon>Pseudomonadati</taxon>
        <taxon>Pseudomonadota</taxon>
        <taxon>Alphaproteobacteria</taxon>
        <taxon>Parvularculales</taxon>
        <taxon>Parvularculaceae</taxon>
        <taxon>Parvularcula</taxon>
    </lineage>
</organism>
<proteinExistence type="predicted"/>
<dbReference type="AlphaFoldDB" id="E0TBW0"/>
<dbReference type="Proteomes" id="UP000001302">
    <property type="component" value="Chromosome"/>
</dbReference>
<accession>E0TBW0</accession>
<evidence type="ECO:0000256" key="1">
    <source>
        <dbReference type="SAM" id="Phobius"/>
    </source>
</evidence>